<dbReference type="AlphaFoldDB" id="A0AAU3I325"/>
<evidence type="ECO:0000259" key="1">
    <source>
        <dbReference type="Pfam" id="PF14024"/>
    </source>
</evidence>
<accession>A0AAU3I325</accession>
<proteinExistence type="predicted"/>
<organism evidence="2">
    <name type="scientific">Streptomyces sp. NBC_01393</name>
    <dbReference type="NCBI Taxonomy" id="2903851"/>
    <lineage>
        <taxon>Bacteria</taxon>
        <taxon>Bacillati</taxon>
        <taxon>Actinomycetota</taxon>
        <taxon>Actinomycetes</taxon>
        <taxon>Kitasatosporales</taxon>
        <taxon>Streptomycetaceae</taxon>
        <taxon>Streptomyces</taxon>
    </lineage>
</organism>
<dbReference type="Pfam" id="PF14024">
    <property type="entry name" value="DUF4240"/>
    <property type="match status" value="1"/>
</dbReference>
<dbReference type="EMBL" id="CP109546">
    <property type="protein sequence ID" value="WTZ12018.1"/>
    <property type="molecule type" value="Genomic_DNA"/>
</dbReference>
<reference evidence="2" key="1">
    <citation type="submission" date="2022-10" db="EMBL/GenBank/DDBJ databases">
        <title>The complete genomes of actinobacterial strains from the NBC collection.</title>
        <authorList>
            <person name="Joergensen T.S."/>
            <person name="Alvarez Arevalo M."/>
            <person name="Sterndorff E.B."/>
            <person name="Faurdal D."/>
            <person name="Vuksanovic O."/>
            <person name="Mourched A.-S."/>
            <person name="Charusanti P."/>
            <person name="Shaw S."/>
            <person name="Blin K."/>
            <person name="Weber T."/>
        </authorList>
    </citation>
    <scope>NUCLEOTIDE SEQUENCE</scope>
    <source>
        <strain evidence="2">NBC_01393</strain>
    </source>
</reference>
<gene>
    <name evidence="2" type="ORF">OG699_31015</name>
</gene>
<protein>
    <submittedName>
        <fullName evidence="2">DUF4240 domain-containing protein</fullName>
    </submittedName>
</protein>
<name>A0AAU3I325_9ACTN</name>
<evidence type="ECO:0000313" key="2">
    <source>
        <dbReference type="EMBL" id="WTZ12018.1"/>
    </source>
</evidence>
<dbReference type="InterPro" id="IPR025334">
    <property type="entry name" value="DUF4240"/>
</dbReference>
<sequence length="189" mass="20309">MDAEEFWNLIERARGMAVDLADVEDIAEQATVLLAGYAPRDILGAERVLQELMAASDRAPLRAAAWVISGGSPCFDEGFDYFRGWLIAQGREVFEDVVAHADRLAGLPEISASAPEGIEPDGEEILGIARDAYERATGAELPEDAVTLDHPAVGPDHDFDDRERTAALLPRLTALYPGRPGPARGLDGG</sequence>
<feature type="domain" description="DUF4240" evidence="1">
    <location>
        <begin position="1"/>
        <end position="135"/>
    </location>
</feature>